<protein>
    <submittedName>
        <fullName evidence="2">Uncharacterized protein</fullName>
    </submittedName>
</protein>
<dbReference type="STRING" id="520822.A0A151I0G8"/>
<dbReference type="Proteomes" id="UP000078540">
    <property type="component" value="Unassembled WGS sequence"/>
</dbReference>
<reference evidence="2 3" key="1">
    <citation type="submission" date="2015-09" db="EMBL/GenBank/DDBJ databases">
        <title>Atta colombica WGS genome.</title>
        <authorList>
            <person name="Nygaard S."/>
            <person name="Hu H."/>
            <person name="Boomsma J."/>
            <person name="Zhang G."/>
        </authorList>
    </citation>
    <scope>NUCLEOTIDE SEQUENCE [LARGE SCALE GENOMIC DNA]</scope>
    <source>
        <strain evidence="2">Treedump-2</strain>
        <tissue evidence="2">Whole body</tissue>
    </source>
</reference>
<feature type="compositionally biased region" description="Basic and acidic residues" evidence="1">
    <location>
        <begin position="292"/>
        <end position="304"/>
    </location>
</feature>
<name>A0A151I0G8_9HYME</name>
<gene>
    <name evidence="2" type="ORF">ALC53_10426</name>
</gene>
<feature type="region of interest" description="Disordered" evidence="1">
    <location>
        <begin position="240"/>
        <end position="319"/>
    </location>
</feature>
<dbReference type="AlphaFoldDB" id="A0A151I0G8"/>
<accession>A0A151I0G8</accession>
<feature type="compositionally biased region" description="Basic and acidic residues" evidence="1">
    <location>
        <begin position="275"/>
        <end position="285"/>
    </location>
</feature>
<evidence type="ECO:0000256" key="1">
    <source>
        <dbReference type="SAM" id="MobiDB-lite"/>
    </source>
</evidence>
<organism evidence="2 3">
    <name type="scientific">Atta colombica</name>
    <dbReference type="NCBI Taxonomy" id="520822"/>
    <lineage>
        <taxon>Eukaryota</taxon>
        <taxon>Metazoa</taxon>
        <taxon>Ecdysozoa</taxon>
        <taxon>Arthropoda</taxon>
        <taxon>Hexapoda</taxon>
        <taxon>Insecta</taxon>
        <taxon>Pterygota</taxon>
        <taxon>Neoptera</taxon>
        <taxon>Endopterygota</taxon>
        <taxon>Hymenoptera</taxon>
        <taxon>Apocrita</taxon>
        <taxon>Aculeata</taxon>
        <taxon>Formicoidea</taxon>
        <taxon>Formicidae</taxon>
        <taxon>Myrmicinae</taxon>
        <taxon>Atta</taxon>
    </lineage>
</organism>
<evidence type="ECO:0000313" key="3">
    <source>
        <dbReference type="Proteomes" id="UP000078540"/>
    </source>
</evidence>
<proteinExistence type="predicted"/>
<sequence length="644" mass="73704">MEDQIAFSFVPERETVKGISRRSCLDGHARRNRIEPMGATRQRARSHSFPILTVKINGRRRRKLRSPWPFLSREPESAAETGLPRLRVLEKCLAQCTLQAAYWYLSAEAIALLENIFFSYMPSRGHQPPFHNPNNVRDTPTMMISSTPVREKVLGDDSTRPCQPFCHRNGMVQLGAVETRHNPHIVLHPTSYPLAKDKRKKKSRKTSGPYPSRGAAGPVQQLISKGKSYEAVCVSSWRVNPSGIKGQNRRNGGATLRPAVRHNGRHEKSSGSLSRGRERRDRKTATSESEDERMNEYQERERTDSLAYEESGVKEGMEKRNQVSIGLRLRRISPCLPWPRRHHSVQRQLQRQDELSHPFLTRDTSTLRGGSVFFRGLQSPRMRCPEGRLERGSRFEMRRRNRDQLPVTSFSYRGKLIYPDKHLPIFLSYGKASAVPLQTHVKEVSVLPHVRAPQEPYDIVSPSIMHSFCAREEKGESTWSHDRSVGERKVLPSLTSNNYFSQLPLCGNAWRLTIAFVVQQPTWTAAAKTGYYRGNGSSCKVSHEERPQSHACARVQNAHKKLMGAVPHCPTHREGDAKTGVKKRQEERMLDLHEKIDGLEEGDACSVCSWPCLSSMHFDKKFFWNKHIGIEHKEEIEFLKKKRF</sequence>
<keyword evidence="3" id="KW-1185">Reference proteome</keyword>
<dbReference type="EMBL" id="KQ976619">
    <property type="protein sequence ID" value="KYM79089.1"/>
    <property type="molecule type" value="Genomic_DNA"/>
</dbReference>
<evidence type="ECO:0000313" key="2">
    <source>
        <dbReference type="EMBL" id="KYM79089.1"/>
    </source>
</evidence>
<feature type="region of interest" description="Disordered" evidence="1">
    <location>
        <begin position="187"/>
        <end position="220"/>
    </location>
</feature>